<dbReference type="FunFam" id="2.30.29.30:FF:000286">
    <property type="entry name" value="PH-protein kinase domain containing protein"/>
    <property type="match status" value="1"/>
</dbReference>
<keyword evidence="4" id="KW-1185">Reference proteome</keyword>
<proteinExistence type="predicted"/>
<dbReference type="AlphaFoldDB" id="A0AAV7SP89"/>
<comment type="caution">
    <text evidence="3">The sequence shown here is derived from an EMBL/GenBank/DDBJ whole genome shotgun (WGS) entry which is preliminary data.</text>
</comment>
<dbReference type="InterPro" id="IPR057836">
    <property type="entry name" value="EF-hand_SWAP70_N"/>
</dbReference>
<feature type="compositionally biased region" description="Polar residues" evidence="1">
    <location>
        <begin position="586"/>
        <end position="595"/>
    </location>
</feature>
<organism evidence="3 4">
    <name type="scientific">Pleurodeles waltl</name>
    <name type="common">Iberian ribbed newt</name>
    <dbReference type="NCBI Taxonomy" id="8319"/>
    <lineage>
        <taxon>Eukaryota</taxon>
        <taxon>Metazoa</taxon>
        <taxon>Chordata</taxon>
        <taxon>Craniata</taxon>
        <taxon>Vertebrata</taxon>
        <taxon>Euteleostomi</taxon>
        <taxon>Amphibia</taxon>
        <taxon>Batrachia</taxon>
        <taxon>Caudata</taxon>
        <taxon>Salamandroidea</taxon>
        <taxon>Salamandridae</taxon>
        <taxon>Pleurodelinae</taxon>
        <taxon>Pleurodeles</taxon>
    </lineage>
</organism>
<feature type="domain" description="PH" evidence="2">
    <location>
        <begin position="212"/>
        <end position="308"/>
    </location>
</feature>
<evidence type="ECO:0000313" key="4">
    <source>
        <dbReference type="Proteomes" id="UP001066276"/>
    </source>
</evidence>
<dbReference type="InterPro" id="IPR011993">
    <property type="entry name" value="PH-like_dom_sf"/>
</dbReference>
<evidence type="ECO:0000313" key="3">
    <source>
        <dbReference type="EMBL" id="KAJ1165922.1"/>
    </source>
</evidence>
<protein>
    <recommendedName>
        <fullName evidence="2">PH domain-containing protein</fullName>
    </recommendedName>
</protein>
<evidence type="ECO:0000256" key="1">
    <source>
        <dbReference type="SAM" id="MobiDB-lite"/>
    </source>
</evidence>
<dbReference type="GO" id="GO:0005737">
    <property type="term" value="C:cytoplasm"/>
    <property type="evidence" value="ECO:0007669"/>
    <property type="project" value="TreeGrafter"/>
</dbReference>
<gene>
    <name evidence="3" type="ORF">NDU88_006339</name>
</gene>
<dbReference type="GO" id="GO:0005634">
    <property type="term" value="C:nucleus"/>
    <property type="evidence" value="ECO:0007669"/>
    <property type="project" value="TreeGrafter"/>
</dbReference>
<name>A0AAV7SP89_PLEWA</name>
<feature type="region of interest" description="Disordered" evidence="1">
    <location>
        <begin position="563"/>
        <end position="595"/>
    </location>
</feature>
<feature type="region of interest" description="Disordered" evidence="1">
    <location>
        <begin position="318"/>
        <end position="338"/>
    </location>
</feature>
<dbReference type="SUPFAM" id="SSF50729">
    <property type="entry name" value="PH domain-like"/>
    <property type="match status" value="1"/>
</dbReference>
<dbReference type="PANTHER" id="PTHR14383">
    <property type="entry name" value="SWAP-70 RECOMBINASE"/>
    <property type="match status" value="1"/>
</dbReference>
<dbReference type="Proteomes" id="UP001066276">
    <property type="component" value="Chromosome 4_2"/>
</dbReference>
<dbReference type="PANTHER" id="PTHR14383:SF2">
    <property type="entry name" value="DIFFERENTIALLY EXPRESSED IN FDCP 6 HOMOLOG"/>
    <property type="match status" value="1"/>
</dbReference>
<sequence length="595" mass="69680">MDLKGSLLKSIWHAFDALDLAKNGKVPISKLKVLSHNLYTVLNIPIDPKILDDHFRDDETSIVSSQGFVSYLNSYILDKVREGSFERKTLDELCWTLISKNSSPRGPGLKLPEKDAFRLWCLFNFLSEDKFPLVMVPEEVGYLLKKLMDATGQEWQQEDLDDYLCQKNPDLRNGMSVWQFLEMMESESFLPRSSRGALSLAIDHVYQEIYLGMIKKGYLWKKGLTRRNWNERWFVLKPPHLSYYTDEDLRDKKGEMILDVECVTVILPDKENRRCLFCVKTPERTYEMSASDMRQRQDWMLAIQTAIKLQAENKTSLHGDLKLKRRQQREQNRRKALEKEKELQRLQEERENYIRAISQVQEQMEQLMDKKNQQTFEQQEKLHLALEAQLKQAKMAQLTMQSEMAKKEEVAEQQRQKILELEATTHHSEMALQAEIQARLEEEKMRVAQARLLEEEEQKLKNLQRLKKEQDRLIQKTQEEKNELQQEILTKSQALEQARCELTVLQKSREKNSENLEEAQKKLHHASQQVTNWNVQLTRLMQPIPLGASASQANQYIVSHRKEGIFIRNKSDNDQPPGTRSPPQQPESKSGASQL</sequence>
<feature type="compositionally biased region" description="Basic and acidic residues" evidence="1">
    <location>
        <begin position="563"/>
        <end position="573"/>
    </location>
</feature>
<dbReference type="PROSITE" id="PS50003">
    <property type="entry name" value="PH_DOMAIN"/>
    <property type="match status" value="1"/>
</dbReference>
<dbReference type="Pfam" id="PF00169">
    <property type="entry name" value="PH"/>
    <property type="match status" value="1"/>
</dbReference>
<dbReference type="SMART" id="SM00233">
    <property type="entry name" value="PH"/>
    <property type="match status" value="1"/>
</dbReference>
<reference evidence="3" key="1">
    <citation type="journal article" date="2022" name="bioRxiv">
        <title>Sequencing and chromosome-scale assembly of the giantPleurodeles waltlgenome.</title>
        <authorList>
            <person name="Brown T."/>
            <person name="Elewa A."/>
            <person name="Iarovenko S."/>
            <person name="Subramanian E."/>
            <person name="Araus A.J."/>
            <person name="Petzold A."/>
            <person name="Susuki M."/>
            <person name="Suzuki K.-i.T."/>
            <person name="Hayashi T."/>
            <person name="Toyoda A."/>
            <person name="Oliveira C."/>
            <person name="Osipova E."/>
            <person name="Leigh N.D."/>
            <person name="Simon A."/>
            <person name="Yun M.H."/>
        </authorList>
    </citation>
    <scope>NUCLEOTIDE SEQUENCE</scope>
    <source>
        <strain evidence="3">20211129_DDA</strain>
        <tissue evidence="3">Liver</tissue>
    </source>
</reference>
<dbReference type="CDD" id="cd13273">
    <property type="entry name" value="PH_SWAP-70"/>
    <property type="match status" value="1"/>
</dbReference>
<evidence type="ECO:0000259" key="2">
    <source>
        <dbReference type="PROSITE" id="PS50003"/>
    </source>
</evidence>
<dbReference type="Pfam" id="PF25530">
    <property type="entry name" value="EF-hand_SWAP70_N"/>
    <property type="match status" value="1"/>
</dbReference>
<dbReference type="InterPro" id="IPR057837">
    <property type="entry name" value="PH_SWAP70"/>
</dbReference>
<dbReference type="Gene3D" id="2.30.29.30">
    <property type="entry name" value="Pleckstrin-homology domain (PH domain)/Phosphotyrosine-binding domain (PTB)"/>
    <property type="match status" value="1"/>
</dbReference>
<accession>A0AAV7SP89</accession>
<dbReference type="InterPro" id="IPR001849">
    <property type="entry name" value="PH_domain"/>
</dbReference>
<dbReference type="EMBL" id="JANPWB010000008">
    <property type="protein sequence ID" value="KAJ1165922.1"/>
    <property type="molecule type" value="Genomic_DNA"/>
</dbReference>